<feature type="region of interest" description="Disordered" evidence="6">
    <location>
        <begin position="1"/>
        <end position="295"/>
    </location>
</feature>
<keyword evidence="2" id="KW-0677">Repeat</keyword>
<evidence type="ECO:0000313" key="9">
    <source>
        <dbReference type="Proteomes" id="UP001447188"/>
    </source>
</evidence>
<feature type="compositionally biased region" description="Gly residues" evidence="6">
    <location>
        <begin position="77"/>
        <end position="90"/>
    </location>
</feature>
<evidence type="ECO:0000256" key="5">
    <source>
        <dbReference type="ARBA" id="ARBA00023098"/>
    </source>
</evidence>
<evidence type="ECO:0000256" key="6">
    <source>
        <dbReference type="SAM" id="MobiDB-lite"/>
    </source>
</evidence>
<feature type="compositionally biased region" description="Basic and acidic residues" evidence="6">
    <location>
        <begin position="67"/>
        <end position="76"/>
    </location>
</feature>
<accession>A0ABR3G5S4</accession>
<dbReference type="SMART" id="SM00155">
    <property type="entry name" value="PLDc"/>
    <property type="match status" value="2"/>
</dbReference>
<evidence type="ECO:0000256" key="2">
    <source>
        <dbReference type="ARBA" id="ARBA00022737"/>
    </source>
</evidence>
<keyword evidence="3" id="KW-0378">Hydrolase</keyword>
<dbReference type="EC" id="3.1.4.4" evidence="1"/>
<keyword evidence="4" id="KW-0442">Lipid degradation</keyword>
<sequence length="1278" mass="142426">MGKPEKYRSSSRDRSRGRDESPGRDSYHSRAKSRDEGRSDKKYKDKKFGYDDDEDSEKDRKKREKKEKKERERRGGEGYLGDGARPGGHGSSRPQSRERERGFPAEHGYGRYQESEGWSERPNIQTYGHPGYGAQPAYGGQPQPYQSPPPSGAYNQATYGSGHGVYAYQPTSPPPVQYQPPAYQQPAYSVGGAYGAPYQTGPAPLPPPPAGYGGSYNQAYPPGPPPTQGSAYHQTGQSGYEYRPHEQPAGYPPQIPYVQEQGPYAQGYQPPPGPPPGTPGYHSPLPNPAYGPPSGSGHGAYGGAYTAPPAVVADAATGQHYNPHHHSALQQQHQFQESGQYGTPICTASTSSIQPITILNPANPNVKPVLSTSALNTFTTGLNSALHTYARSLFPATSTHKPAALTGDSGAPAQVTDNRFDSFAPVRGGNGAKWYVDGKDYMYAVSEALESAQKSIWIMDWWLTPELYLRRPPALHEEYRLDRILRRAAERGVHINIIVYKEVTQALTLNSHHTKKSLECLHPNIAVFRHPDHLPDRPTIQNDILTKLTTGTYQIGDGVKGLYGMKSGIVLYWAHHEKLCLIDGEIAFMGGLDLCFGRWDMNHNPIADNHPSDPRQNVFQGQDFNNARFMDFQTVERPDLNSVPRSENSRMGWTDVALSIIGPTVKDLQRHFFDRWNFIYTEKYRVRQQDRYQPLDARVLQGHGYHRRKIKSKIYGVGHAFLEGADPLGYEEGQEEHAYGHDAGNRFEDLAGVQCQIVRSASKWSHGLPVTEHSIAHAYIEIITAAKHFVYIENQFFITATDNKQNPIMNKIGRAIVDRILRAARERQKFRIVVIMPAIPAFAGDLQAEASLGTRAIMEFQYRSINNDRGFSIMEQIEKAGVNAKEYIRFYNLRSYDRLNVPRAMDQTQPAAGAGYDSGVAAQGQGFGGYNPAAYGYPQAQATRRGGTEWDSVAQCAMLGGGDIRQVPWNGDPAKELDSFVSEELYIHSKLLIADDRIVICGSANLNDRSQLGDHDSEIAIIIDDPTPLPSFMNGVPYQASHFAATLRRQIFRKHIGLIPAQNLTDVDQNMKPVPEPNIYDFDSAEDRLVADPLSDQFWNWWNTTAKTNTEAFGKAFHPVPHDSVQNWKQYDEWWSKWFVPSKAEKVRVDKLNREKQLGAATKVGVNNGTGKGETVKKEETGKKGETVKRENTAAEGMRKSPVTDKKKPEGEKPKPLIEWGHVVKAEFSEGAQGVGELKDLLSRIRGHLVEMPLDFLREEDIAQEGLELNVLTETIYT</sequence>
<feature type="compositionally biased region" description="Basic and acidic residues" evidence="6">
    <location>
        <begin position="1"/>
        <end position="50"/>
    </location>
</feature>
<name>A0ABR3G5S4_9PEZI</name>
<dbReference type="InterPro" id="IPR015679">
    <property type="entry name" value="PLipase_D_fam"/>
</dbReference>
<evidence type="ECO:0000256" key="1">
    <source>
        <dbReference type="ARBA" id="ARBA00012027"/>
    </source>
</evidence>
<reference evidence="8 9" key="1">
    <citation type="submission" date="2024-02" db="EMBL/GenBank/DDBJ databases">
        <title>Discinaceae phylogenomics.</title>
        <authorList>
            <person name="Dirks A.C."/>
            <person name="James T.Y."/>
        </authorList>
    </citation>
    <scope>NUCLEOTIDE SEQUENCE [LARGE SCALE GENOMIC DNA]</scope>
    <source>
        <strain evidence="8 9">ACD0624</strain>
    </source>
</reference>
<dbReference type="CDD" id="cd09141">
    <property type="entry name" value="PLDc_vPLD1_2_yPLD_like_2"/>
    <property type="match status" value="1"/>
</dbReference>
<gene>
    <name evidence="8" type="ORF">Q9L58_009853</name>
</gene>
<feature type="compositionally biased region" description="Low complexity" evidence="6">
    <location>
        <begin position="179"/>
        <end position="202"/>
    </location>
</feature>
<keyword evidence="5" id="KW-0443">Lipid metabolism</keyword>
<keyword evidence="9" id="KW-1185">Reference proteome</keyword>
<protein>
    <recommendedName>
        <fullName evidence="1">phospholipase D</fullName>
        <ecNumber evidence="1">3.1.4.4</ecNumber>
    </recommendedName>
</protein>
<dbReference type="InterPro" id="IPR001736">
    <property type="entry name" value="PLipase_D/transphosphatidylase"/>
</dbReference>
<organism evidence="8 9">
    <name type="scientific">Discina gigas</name>
    <dbReference type="NCBI Taxonomy" id="1032678"/>
    <lineage>
        <taxon>Eukaryota</taxon>
        <taxon>Fungi</taxon>
        <taxon>Dikarya</taxon>
        <taxon>Ascomycota</taxon>
        <taxon>Pezizomycotina</taxon>
        <taxon>Pezizomycetes</taxon>
        <taxon>Pezizales</taxon>
        <taxon>Discinaceae</taxon>
        <taxon>Discina</taxon>
    </lineage>
</organism>
<dbReference type="Gene3D" id="3.30.870.10">
    <property type="entry name" value="Endonuclease Chain A"/>
    <property type="match status" value="3"/>
</dbReference>
<evidence type="ECO:0000313" key="8">
    <source>
        <dbReference type="EMBL" id="KAL0631275.1"/>
    </source>
</evidence>
<feature type="compositionally biased region" description="Basic and acidic residues" evidence="6">
    <location>
        <begin position="1174"/>
        <end position="1215"/>
    </location>
</feature>
<feature type="domain" description="PLD phosphodiesterase" evidence="7">
    <location>
        <begin position="571"/>
        <end position="598"/>
    </location>
</feature>
<feature type="compositionally biased region" description="Basic and acidic residues" evidence="6">
    <location>
        <begin position="95"/>
        <end position="104"/>
    </location>
</feature>
<feature type="compositionally biased region" description="Pro residues" evidence="6">
    <location>
        <begin position="269"/>
        <end position="278"/>
    </location>
</feature>
<feature type="region of interest" description="Disordered" evidence="6">
    <location>
        <begin position="1164"/>
        <end position="1215"/>
    </location>
</feature>
<dbReference type="PANTHER" id="PTHR18896">
    <property type="entry name" value="PHOSPHOLIPASE D"/>
    <property type="match status" value="1"/>
</dbReference>
<dbReference type="Proteomes" id="UP001447188">
    <property type="component" value="Unassembled WGS sequence"/>
</dbReference>
<feature type="compositionally biased region" description="Polar residues" evidence="6">
    <location>
        <begin position="228"/>
        <end position="238"/>
    </location>
</feature>
<dbReference type="Pfam" id="PF13091">
    <property type="entry name" value="PLDc_2"/>
    <property type="match status" value="1"/>
</dbReference>
<proteinExistence type="predicted"/>
<comment type="caution">
    <text evidence="8">The sequence shown here is derived from an EMBL/GenBank/DDBJ whole genome shotgun (WGS) entry which is preliminary data.</text>
</comment>
<dbReference type="PROSITE" id="PS50035">
    <property type="entry name" value="PLD"/>
    <property type="match status" value="2"/>
</dbReference>
<dbReference type="CDD" id="cd09138">
    <property type="entry name" value="PLDc_vPLD1_2_yPLD_like_1"/>
    <property type="match status" value="1"/>
</dbReference>
<dbReference type="InterPro" id="IPR025202">
    <property type="entry name" value="PLD-like_dom"/>
</dbReference>
<dbReference type="SUPFAM" id="SSF56024">
    <property type="entry name" value="Phospholipase D/nuclease"/>
    <property type="match status" value="2"/>
</dbReference>
<feature type="compositionally biased region" description="Low complexity" evidence="6">
    <location>
        <begin position="132"/>
        <end position="144"/>
    </location>
</feature>
<evidence type="ECO:0000256" key="4">
    <source>
        <dbReference type="ARBA" id="ARBA00022963"/>
    </source>
</evidence>
<dbReference type="EMBL" id="JBBBZM010000271">
    <property type="protein sequence ID" value="KAL0631275.1"/>
    <property type="molecule type" value="Genomic_DNA"/>
</dbReference>
<dbReference type="PANTHER" id="PTHR18896:SF186">
    <property type="entry name" value="PHOSPHOLIPASE D"/>
    <property type="match status" value="1"/>
</dbReference>
<evidence type="ECO:0000259" key="7">
    <source>
        <dbReference type="PROSITE" id="PS50035"/>
    </source>
</evidence>
<evidence type="ECO:0000256" key="3">
    <source>
        <dbReference type="ARBA" id="ARBA00022801"/>
    </source>
</evidence>
<feature type="domain" description="PLD phosphodiesterase" evidence="7">
    <location>
        <begin position="983"/>
        <end position="1010"/>
    </location>
</feature>